<dbReference type="PROSITE" id="PS51585">
    <property type="entry name" value="SAM_MT_TPMT"/>
    <property type="match status" value="1"/>
</dbReference>
<sequence length="272" mass="29421">MDGLELYDLARRLMYISSDAIPDRMDPQRQSGVPDTSVPIDEQLAAAAGIEDPAEAKELIATLEGLERRLSGSVSPDPFDWYTAGTPPWDTGRPQTAIRELAEAGAFRGRVLDIGCGTGENVLMIAALGLTATGFDLSGTAIETAQRKSHERGVKAEFAVGNAFELDALDRRFDTVIDSGLFHALTDPNRPRYTENLAAVMSPGANLYVLCYSDSHPPGPGPRRITEAEIRETFTTGWQIASIEPTTLDNNIYPNGIPAWIATITRTAATQD</sequence>
<evidence type="ECO:0000259" key="4">
    <source>
        <dbReference type="Pfam" id="PF13649"/>
    </source>
</evidence>
<comment type="caution">
    <text evidence="5">The sequence shown here is derived from an EMBL/GenBank/DDBJ whole genome shotgun (WGS) entry which is preliminary data.</text>
</comment>
<keyword evidence="2" id="KW-0808">Transferase</keyword>
<dbReference type="RefSeq" id="WP_257923989.1">
    <property type="nucleotide sequence ID" value="NZ_JAMXQV010000019.1"/>
</dbReference>
<keyword evidence="3" id="KW-0949">S-adenosyl-L-methionine</keyword>
<evidence type="ECO:0000256" key="3">
    <source>
        <dbReference type="ARBA" id="ARBA00022691"/>
    </source>
</evidence>
<protein>
    <submittedName>
        <fullName evidence="5">Methyltransferase domain-containing protein</fullName>
    </submittedName>
</protein>
<evidence type="ECO:0000313" key="5">
    <source>
        <dbReference type="EMBL" id="MCR6487424.1"/>
    </source>
</evidence>
<dbReference type="GO" id="GO:0032259">
    <property type="term" value="P:methylation"/>
    <property type="evidence" value="ECO:0007669"/>
    <property type="project" value="UniProtKB-KW"/>
</dbReference>
<dbReference type="InterPro" id="IPR041698">
    <property type="entry name" value="Methyltransf_25"/>
</dbReference>
<keyword evidence="1 5" id="KW-0489">Methyltransferase</keyword>
<keyword evidence="6" id="KW-1185">Reference proteome</keyword>
<dbReference type="EMBL" id="JAMXQV010000019">
    <property type="protein sequence ID" value="MCR6487424.1"/>
    <property type="molecule type" value="Genomic_DNA"/>
</dbReference>
<organism evidence="5 6">
    <name type="scientific">Amycolatopsis iheyensis</name>
    <dbReference type="NCBI Taxonomy" id="2945988"/>
    <lineage>
        <taxon>Bacteria</taxon>
        <taxon>Bacillati</taxon>
        <taxon>Actinomycetota</taxon>
        <taxon>Actinomycetes</taxon>
        <taxon>Pseudonocardiales</taxon>
        <taxon>Pseudonocardiaceae</taxon>
        <taxon>Amycolatopsis</taxon>
    </lineage>
</organism>
<dbReference type="Gene3D" id="3.40.50.150">
    <property type="entry name" value="Vaccinia Virus protein VP39"/>
    <property type="match status" value="1"/>
</dbReference>
<evidence type="ECO:0000256" key="2">
    <source>
        <dbReference type="ARBA" id="ARBA00022679"/>
    </source>
</evidence>
<dbReference type="PANTHER" id="PTHR43464">
    <property type="entry name" value="METHYLTRANSFERASE"/>
    <property type="match status" value="1"/>
</dbReference>
<dbReference type="SUPFAM" id="SSF53335">
    <property type="entry name" value="S-adenosyl-L-methionine-dependent methyltransferases"/>
    <property type="match status" value="1"/>
</dbReference>
<gene>
    <name evidence="5" type="ORF">M8542_31810</name>
</gene>
<dbReference type="CDD" id="cd02440">
    <property type="entry name" value="AdoMet_MTases"/>
    <property type="match status" value="1"/>
</dbReference>
<evidence type="ECO:0000256" key="1">
    <source>
        <dbReference type="ARBA" id="ARBA00022603"/>
    </source>
</evidence>
<accession>A0A9X2NEW3</accession>
<dbReference type="Proteomes" id="UP001144096">
    <property type="component" value="Unassembled WGS sequence"/>
</dbReference>
<dbReference type="InterPro" id="IPR029063">
    <property type="entry name" value="SAM-dependent_MTases_sf"/>
</dbReference>
<evidence type="ECO:0000313" key="6">
    <source>
        <dbReference type="Proteomes" id="UP001144096"/>
    </source>
</evidence>
<dbReference type="PANTHER" id="PTHR43464:SF19">
    <property type="entry name" value="UBIQUINONE BIOSYNTHESIS O-METHYLTRANSFERASE, MITOCHONDRIAL"/>
    <property type="match status" value="1"/>
</dbReference>
<dbReference type="AlphaFoldDB" id="A0A9X2NEW3"/>
<name>A0A9X2NEW3_9PSEU</name>
<dbReference type="GO" id="GO:0008757">
    <property type="term" value="F:S-adenosylmethionine-dependent methyltransferase activity"/>
    <property type="evidence" value="ECO:0007669"/>
    <property type="project" value="InterPro"/>
</dbReference>
<dbReference type="Pfam" id="PF13649">
    <property type="entry name" value="Methyltransf_25"/>
    <property type="match status" value="1"/>
</dbReference>
<feature type="domain" description="Methyltransferase" evidence="4">
    <location>
        <begin position="111"/>
        <end position="204"/>
    </location>
</feature>
<dbReference type="InterPro" id="IPR008854">
    <property type="entry name" value="TPMT"/>
</dbReference>
<reference evidence="5" key="1">
    <citation type="submission" date="2022-06" db="EMBL/GenBank/DDBJ databases">
        <title>Amycolatopsis iheyaensis sp. nov., a new species of the genus Amycolatopsis isolated from soil in Iheya island, Japan.</title>
        <authorList>
            <person name="Ngamcharungchit C."/>
            <person name="Kanto H."/>
            <person name="Take A."/>
            <person name="Intra B."/>
            <person name="Matsumoto A."/>
            <person name="Panbangred W."/>
            <person name="Inahashi Y."/>
        </authorList>
    </citation>
    <scope>NUCLEOTIDE SEQUENCE</scope>
    <source>
        <strain evidence="5">OK19-0408</strain>
    </source>
</reference>
<proteinExistence type="predicted"/>